<dbReference type="AlphaFoldDB" id="A0A5C6AVX4"/>
<keyword evidence="3" id="KW-1185">Reference proteome</keyword>
<evidence type="ECO:0000313" key="3">
    <source>
        <dbReference type="Proteomes" id="UP000316213"/>
    </source>
</evidence>
<sequence>MPASSRVLREEPGEQPGEVTSVEIRNEAGELIDGELDEGEYFLGAAPTPIRIGAPLPSKLASDSVPTLAPPIDGSMEMDGDYDPTLVPWNVDDITPMASDCESCSTGQCDSAGNCSSCGHHAGSPIDPRVEKIARILANPMDGFWARAEYMHFYLDGQNVPALVTTSPVGTARADAGILTTLGTQTLFGGREIIDGERSGGRFEIGHYFHGESGLGVSASYLFADEEDENFAADSSTFGILARPFVDVSPTGVGNNAELVAFPGELTGNINVLASTKFSAGDVLLRGMLICEPDRQLEGFVGYAYYQLDDRLTINDFKRVIGGGGGLAVGTTLDETDRFSVDNDFHGAALGVRSRTCFGGWSLASMLKLGLGVTTSSLNISGQTTSTVPLVGGGTDVATRNSGLLAQGTNSGNEDFDEFAIAPELELTLSHRMNRDWNVSVGYRLIYLSRVMRAGEQVDPLLNLSQLDPAGLTGFASPSRSAFYNDLTAQAITIGLIREF</sequence>
<dbReference type="EMBL" id="SJPM01000001">
    <property type="protein sequence ID" value="TWU03910.1"/>
    <property type="molecule type" value="Genomic_DNA"/>
</dbReference>
<protein>
    <submittedName>
        <fullName evidence="2">Uncharacterized protein</fullName>
    </submittedName>
</protein>
<name>A0A5C6AVX4_9BACT</name>
<dbReference type="Proteomes" id="UP000316213">
    <property type="component" value="Unassembled WGS sequence"/>
</dbReference>
<dbReference type="OrthoDB" id="8212403at2"/>
<feature type="region of interest" description="Disordered" evidence="1">
    <location>
        <begin position="1"/>
        <end position="25"/>
    </location>
</feature>
<dbReference type="InterPro" id="IPR011446">
    <property type="entry name" value="BBP7"/>
</dbReference>
<reference evidence="2 3" key="1">
    <citation type="submission" date="2019-02" db="EMBL/GenBank/DDBJ databases">
        <title>Deep-cultivation of Planctomycetes and their phenomic and genomic characterization uncovers novel biology.</title>
        <authorList>
            <person name="Wiegand S."/>
            <person name="Jogler M."/>
            <person name="Boedeker C."/>
            <person name="Pinto D."/>
            <person name="Vollmers J."/>
            <person name="Rivas-Marin E."/>
            <person name="Kohn T."/>
            <person name="Peeters S.H."/>
            <person name="Heuer A."/>
            <person name="Rast P."/>
            <person name="Oberbeckmann S."/>
            <person name="Bunk B."/>
            <person name="Jeske O."/>
            <person name="Meyerdierks A."/>
            <person name="Storesund J.E."/>
            <person name="Kallscheuer N."/>
            <person name="Luecker S."/>
            <person name="Lage O.M."/>
            <person name="Pohl T."/>
            <person name="Merkel B.J."/>
            <person name="Hornburger P."/>
            <person name="Mueller R.-W."/>
            <person name="Bruemmer F."/>
            <person name="Labrenz M."/>
            <person name="Spormann A.M."/>
            <person name="Op Den Camp H."/>
            <person name="Overmann J."/>
            <person name="Amann R."/>
            <person name="Jetten M.S.M."/>
            <person name="Mascher T."/>
            <person name="Medema M.H."/>
            <person name="Devos D.P."/>
            <person name="Kaster A.-K."/>
            <person name="Ovreas L."/>
            <person name="Rohde M."/>
            <person name="Galperin M.Y."/>
            <person name="Jogler C."/>
        </authorList>
    </citation>
    <scope>NUCLEOTIDE SEQUENCE [LARGE SCALE GENOMIC DNA]</scope>
    <source>
        <strain evidence="2 3">Pla100</strain>
    </source>
</reference>
<comment type="caution">
    <text evidence="2">The sequence shown here is derived from an EMBL/GenBank/DDBJ whole genome shotgun (WGS) entry which is preliminary data.</text>
</comment>
<evidence type="ECO:0000256" key="1">
    <source>
        <dbReference type="SAM" id="MobiDB-lite"/>
    </source>
</evidence>
<proteinExistence type="predicted"/>
<accession>A0A5C6AVX4</accession>
<organism evidence="2 3">
    <name type="scientific">Neorhodopirellula pilleata</name>
    <dbReference type="NCBI Taxonomy" id="2714738"/>
    <lineage>
        <taxon>Bacteria</taxon>
        <taxon>Pseudomonadati</taxon>
        <taxon>Planctomycetota</taxon>
        <taxon>Planctomycetia</taxon>
        <taxon>Pirellulales</taxon>
        <taxon>Pirellulaceae</taxon>
        <taxon>Neorhodopirellula</taxon>
    </lineage>
</organism>
<evidence type="ECO:0000313" key="2">
    <source>
        <dbReference type="EMBL" id="TWU03910.1"/>
    </source>
</evidence>
<dbReference type="Pfam" id="PF07585">
    <property type="entry name" value="BBP7"/>
    <property type="match status" value="1"/>
</dbReference>
<gene>
    <name evidence="2" type="ORF">Pla100_08450</name>
</gene>